<dbReference type="AlphaFoldDB" id="A0A176W1A5"/>
<name>A0A176W1A5_MARPO</name>
<dbReference type="Proteomes" id="UP000077202">
    <property type="component" value="Unassembled WGS sequence"/>
</dbReference>
<evidence type="ECO:0000313" key="1">
    <source>
        <dbReference type="EMBL" id="OAE26809.1"/>
    </source>
</evidence>
<evidence type="ECO:0000313" key="2">
    <source>
        <dbReference type="Proteomes" id="UP000077202"/>
    </source>
</evidence>
<gene>
    <name evidence="1" type="ORF">AXG93_215s1050</name>
</gene>
<sequence length="96" mass="10133">MRFFVLSTVSRCLAAETLVARAALPASAAAATALKEPTKDASAVTNAHATASEKADHVQTADLYRADEGLISQFGVLSWSSTMNRTQRGPVVDQVI</sequence>
<accession>A0A176W1A5</accession>
<keyword evidence="2" id="KW-1185">Reference proteome</keyword>
<dbReference type="EMBL" id="LVLJ01002098">
    <property type="protein sequence ID" value="OAE26809.1"/>
    <property type="molecule type" value="Genomic_DNA"/>
</dbReference>
<organism evidence="1 2">
    <name type="scientific">Marchantia polymorpha subsp. ruderalis</name>
    <dbReference type="NCBI Taxonomy" id="1480154"/>
    <lineage>
        <taxon>Eukaryota</taxon>
        <taxon>Viridiplantae</taxon>
        <taxon>Streptophyta</taxon>
        <taxon>Embryophyta</taxon>
        <taxon>Marchantiophyta</taxon>
        <taxon>Marchantiopsida</taxon>
        <taxon>Marchantiidae</taxon>
        <taxon>Marchantiales</taxon>
        <taxon>Marchantiaceae</taxon>
        <taxon>Marchantia</taxon>
    </lineage>
</organism>
<proteinExistence type="predicted"/>
<comment type="caution">
    <text evidence="1">The sequence shown here is derived from an EMBL/GenBank/DDBJ whole genome shotgun (WGS) entry which is preliminary data.</text>
</comment>
<reference evidence="1" key="1">
    <citation type="submission" date="2016-03" db="EMBL/GenBank/DDBJ databases">
        <title>Mechanisms controlling the formation of the plant cell surface in tip-growing cells are functionally conserved among land plants.</title>
        <authorList>
            <person name="Honkanen S."/>
            <person name="Jones V.A."/>
            <person name="Morieri G."/>
            <person name="Champion C."/>
            <person name="Hetherington A.J."/>
            <person name="Kelly S."/>
            <person name="Saint-Marcoux D."/>
            <person name="Proust H."/>
            <person name="Prescott H."/>
            <person name="Dolan L."/>
        </authorList>
    </citation>
    <scope>NUCLEOTIDE SEQUENCE [LARGE SCALE GENOMIC DNA]</scope>
    <source>
        <tissue evidence="1">Whole gametophyte</tissue>
    </source>
</reference>
<protein>
    <submittedName>
        <fullName evidence="1">Uncharacterized protein</fullName>
    </submittedName>
</protein>